<dbReference type="RefSeq" id="WP_165333399.1">
    <property type="nucleotide sequence ID" value="NZ_JAAKZW010000082.1"/>
</dbReference>
<evidence type="ECO:0000313" key="1">
    <source>
        <dbReference type="EMBL" id="NGO77943.1"/>
    </source>
</evidence>
<evidence type="ECO:0000313" key="2">
    <source>
        <dbReference type="Proteomes" id="UP000481109"/>
    </source>
</evidence>
<proteinExistence type="predicted"/>
<comment type="caution">
    <text evidence="1">The sequence shown here is derived from an EMBL/GenBank/DDBJ whole genome shotgun (WGS) entry which is preliminary data.</text>
</comment>
<protein>
    <submittedName>
        <fullName evidence="1">Uncharacterized protein</fullName>
    </submittedName>
</protein>
<name>A0A6G4XL44_9ACTN</name>
<dbReference type="Proteomes" id="UP000481109">
    <property type="component" value="Unassembled WGS sequence"/>
</dbReference>
<reference evidence="1 2" key="1">
    <citation type="submission" date="2020-02" db="EMBL/GenBank/DDBJ databases">
        <title>Whole-genome analyses of novel actinobacteria.</title>
        <authorList>
            <person name="Sahin N."/>
            <person name="Tokatli A."/>
        </authorList>
    </citation>
    <scope>NUCLEOTIDE SEQUENCE [LARGE SCALE GENOMIC DNA]</scope>
    <source>
        <strain evidence="1 2">YC504</strain>
    </source>
</reference>
<organism evidence="1 2">
    <name type="scientific">Streptomyces mesophilus</name>
    <dbReference type="NCBI Taxonomy" id="1775132"/>
    <lineage>
        <taxon>Bacteria</taxon>
        <taxon>Bacillati</taxon>
        <taxon>Actinomycetota</taxon>
        <taxon>Actinomycetes</taxon>
        <taxon>Kitasatosporales</taxon>
        <taxon>Streptomycetaceae</taxon>
        <taxon>Streptomyces</taxon>
    </lineage>
</organism>
<gene>
    <name evidence="1" type="ORF">G6045_20090</name>
</gene>
<dbReference type="EMBL" id="JAAKZW010000082">
    <property type="protein sequence ID" value="NGO77943.1"/>
    <property type="molecule type" value="Genomic_DNA"/>
</dbReference>
<dbReference type="AlphaFoldDB" id="A0A6G4XL44"/>
<sequence>MTPQPPLQADLFVPEQDAPGIETPLVDALTDLGLTVRVRAVPVRRSLELLILVTLPLHAFLGSLGGKLAEDAYRKLKDAILRTPAPRPVALQDTDTGVRVLLTRDLDDEAYRQLQALDLTLVRGTLRYDAAGRAWRLAEDAAG</sequence>
<accession>A0A6G4XL44</accession>
<keyword evidence="2" id="KW-1185">Reference proteome</keyword>